<dbReference type="Pfam" id="PF00581">
    <property type="entry name" value="Rhodanese"/>
    <property type="match status" value="1"/>
</dbReference>
<reference evidence="3" key="1">
    <citation type="submission" date="2020-01" db="EMBL/GenBank/DDBJ databases">
        <authorList>
            <person name="Meier V. D."/>
            <person name="Meier V D."/>
        </authorList>
    </citation>
    <scope>NUCLEOTIDE SEQUENCE</scope>
    <source>
        <strain evidence="3">HLG_WM_MAG_09</strain>
    </source>
</reference>
<dbReference type="InterPro" id="IPR050229">
    <property type="entry name" value="GlpE_sulfurtransferase"/>
</dbReference>
<dbReference type="SMART" id="SM00450">
    <property type="entry name" value="RHOD"/>
    <property type="match status" value="1"/>
</dbReference>
<evidence type="ECO:0000313" key="3">
    <source>
        <dbReference type="EMBL" id="CAA6804079.1"/>
    </source>
</evidence>
<feature type="transmembrane region" description="Helical" evidence="1">
    <location>
        <begin position="20"/>
        <end position="43"/>
    </location>
</feature>
<dbReference type="InterPro" id="IPR036873">
    <property type="entry name" value="Rhodanese-like_dom_sf"/>
</dbReference>
<evidence type="ECO:0000256" key="1">
    <source>
        <dbReference type="SAM" id="Phobius"/>
    </source>
</evidence>
<name>A0A6S6SGP0_9GAMM</name>
<dbReference type="SUPFAM" id="SSF52821">
    <property type="entry name" value="Rhodanese/Cell cycle control phosphatase"/>
    <property type="match status" value="1"/>
</dbReference>
<dbReference type="AlphaFoldDB" id="A0A6S6SGP0"/>
<feature type="domain" description="Rhodanese" evidence="2">
    <location>
        <begin position="66"/>
        <end position="156"/>
    </location>
</feature>
<dbReference type="PROSITE" id="PS50206">
    <property type="entry name" value="RHODANESE_3"/>
    <property type="match status" value="1"/>
</dbReference>
<gene>
    <name evidence="3" type="ORF">HELGO_WM10862</name>
</gene>
<keyword evidence="1" id="KW-0472">Membrane</keyword>
<keyword evidence="1" id="KW-1133">Transmembrane helix</keyword>
<protein>
    <submittedName>
        <fullName evidence="3">Rhodanese-like domain protein</fullName>
    </submittedName>
</protein>
<keyword evidence="1" id="KW-0812">Transmembrane</keyword>
<dbReference type="EMBL" id="CACVAT010000062">
    <property type="protein sequence ID" value="CAA6804079.1"/>
    <property type="molecule type" value="Genomic_DNA"/>
</dbReference>
<proteinExistence type="predicted"/>
<evidence type="ECO:0000259" key="2">
    <source>
        <dbReference type="PROSITE" id="PS50206"/>
    </source>
</evidence>
<sequence>MLGTDSFSCPLLENFTVNEYMVFAQSHPILVMGFIAVLGLIAWTEYSRLTRKYKLLDVNQSVLLMNKDETVVLDVREPKELKEGKIKNSRHITLGDLPKRLAELESHKESPILVYCRSGNRSGHACGTLTKAGFSDVNNLSGGIMAWESASLPVTKK</sequence>
<dbReference type="PANTHER" id="PTHR43031:SF18">
    <property type="entry name" value="RHODANESE-RELATED SULFURTRANSFERASES"/>
    <property type="match status" value="1"/>
</dbReference>
<dbReference type="InterPro" id="IPR001763">
    <property type="entry name" value="Rhodanese-like_dom"/>
</dbReference>
<accession>A0A6S6SGP0</accession>
<dbReference type="CDD" id="cd00158">
    <property type="entry name" value="RHOD"/>
    <property type="match status" value="1"/>
</dbReference>
<organism evidence="3">
    <name type="scientific">uncultured Thiotrichaceae bacterium</name>
    <dbReference type="NCBI Taxonomy" id="298394"/>
    <lineage>
        <taxon>Bacteria</taxon>
        <taxon>Pseudomonadati</taxon>
        <taxon>Pseudomonadota</taxon>
        <taxon>Gammaproteobacteria</taxon>
        <taxon>Thiotrichales</taxon>
        <taxon>Thiotrichaceae</taxon>
        <taxon>environmental samples</taxon>
    </lineage>
</organism>
<dbReference type="Gene3D" id="3.40.250.10">
    <property type="entry name" value="Rhodanese-like domain"/>
    <property type="match status" value="1"/>
</dbReference>
<dbReference type="PANTHER" id="PTHR43031">
    <property type="entry name" value="FAD-DEPENDENT OXIDOREDUCTASE"/>
    <property type="match status" value="1"/>
</dbReference>